<feature type="region of interest" description="Disordered" evidence="5">
    <location>
        <begin position="1751"/>
        <end position="1777"/>
    </location>
</feature>
<organism evidence="8 9">
    <name type="scientific">Lactobacillus rodentium</name>
    <dbReference type="NCBI Taxonomy" id="947835"/>
    <lineage>
        <taxon>Bacteria</taxon>
        <taxon>Bacillati</taxon>
        <taxon>Bacillota</taxon>
        <taxon>Bacilli</taxon>
        <taxon>Lactobacillales</taxon>
        <taxon>Lactobacillaceae</taxon>
        <taxon>Lactobacillus</taxon>
    </lineage>
</organism>
<dbReference type="Pfam" id="PF00746">
    <property type="entry name" value="Gram_pos_anchor"/>
    <property type="match status" value="1"/>
</dbReference>
<feature type="compositionally biased region" description="Polar residues" evidence="5">
    <location>
        <begin position="62"/>
        <end position="76"/>
    </location>
</feature>
<keyword evidence="2" id="KW-0964">Secreted</keyword>
<feature type="region of interest" description="Disordered" evidence="5">
    <location>
        <begin position="867"/>
        <end position="888"/>
    </location>
</feature>
<evidence type="ECO:0000256" key="4">
    <source>
        <dbReference type="ARBA" id="ARBA00023088"/>
    </source>
</evidence>
<feature type="region of interest" description="Disordered" evidence="5">
    <location>
        <begin position="60"/>
        <end position="157"/>
    </location>
</feature>
<dbReference type="Pfam" id="PF17966">
    <property type="entry name" value="Muc_B2"/>
    <property type="match status" value="8"/>
</dbReference>
<evidence type="ECO:0000313" key="9">
    <source>
        <dbReference type="Proteomes" id="UP000257317"/>
    </source>
</evidence>
<dbReference type="PROSITE" id="PS50847">
    <property type="entry name" value="GRAM_POS_ANCHORING"/>
    <property type="match status" value="1"/>
</dbReference>
<feature type="region of interest" description="Disordered" evidence="5">
    <location>
        <begin position="3104"/>
        <end position="3209"/>
    </location>
</feature>
<keyword evidence="6" id="KW-0812">Transmembrane</keyword>
<keyword evidence="4" id="KW-0572">Peptidoglycan-anchor</keyword>
<keyword evidence="6" id="KW-0472">Membrane</keyword>
<feature type="compositionally biased region" description="Polar residues" evidence="5">
    <location>
        <begin position="3193"/>
        <end position="3209"/>
    </location>
</feature>
<evidence type="ECO:0000256" key="1">
    <source>
        <dbReference type="ARBA" id="ARBA00022512"/>
    </source>
</evidence>
<feature type="compositionally biased region" description="Basic and acidic residues" evidence="5">
    <location>
        <begin position="3150"/>
        <end position="3159"/>
    </location>
</feature>
<dbReference type="InterPro" id="IPR019931">
    <property type="entry name" value="LPXTG_anchor"/>
</dbReference>
<accession>A0A2Z6T711</accession>
<dbReference type="NCBIfam" id="TIGR01167">
    <property type="entry name" value="LPXTG_anchor"/>
    <property type="match status" value="1"/>
</dbReference>
<keyword evidence="1" id="KW-0134">Cell wall</keyword>
<protein>
    <recommendedName>
        <fullName evidence="7">Gram-positive cocci surface proteins LPxTG domain-containing protein</fullName>
    </recommendedName>
</protein>
<keyword evidence="6" id="KW-1133">Transmembrane helix</keyword>
<evidence type="ECO:0000256" key="5">
    <source>
        <dbReference type="SAM" id="MobiDB-lite"/>
    </source>
</evidence>
<dbReference type="OrthoDB" id="3237761at2"/>
<feature type="compositionally biased region" description="Polar residues" evidence="5">
    <location>
        <begin position="84"/>
        <end position="125"/>
    </location>
</feature>
<evidence type="ECO:0000259" key="7">
    <source>
        <dbReference type="PROSITE" id="PS50847"/>
    </source>
</evidence>
<proteinExistence type="predicted"/>
<evidence type="ECO:0000256" key="2">
    <source>
        <dbReference type="ARBA" id="ARBA00022525"/>
    </source>
</evidence>
<feature type="compositionally biased region" description="Basic and acidic residues" evidence="5">
    <location>
        <begin position="1766"/>
        <end position="1777"/>
    </location>
</feature>
<feature type="transmembrane region" description="Helical" evidence="6">
    <location>
        <begin position="3213"/>
        <end position="3232"/>
    </location>
</feature>
<evidence type="ECO:0000313" key="8">
    <source>
        <dbReference type="EMBL" id="GBG04301.1"/>
    </source>
</evidence>
<reference evidence="9" key="1">
    <citation type="submission" date="2018-03" db="EMBL/GenBank/DDBJ databases">
        <title>New taxa in the Lactobacillus gasseri group.</title>
        <authorList>
            <person name="Tanizawa Y."/>
            <person name="Tohno M."/>
            <person name="Endo A."/>
            <person name="Arita M."/>
        </authorList>
    </citation>
    <scope>NUCLEOTIDE SEQUENCE [LARGE SCALE GENOMIC DNA]</scope>
    <source>
        <strain evidence="9">DSM 24759</strain>
    </source>
</reference>
<comment type="caution">
    <text evidence="8">The sequence shown here is derived from an EMBL/GenBank/DDBJ whole genome shotgun (WGS) entry which is preliminary data.</text>
</comment>
<name>A0A2Z6T711_9LACO</name>
<evidence type="ECO:0000256" key="6">
    <source>
        <dbReference type="SAM" id="Phobius"/>
    </source>
</evidence>
<dbReference type="InterPro" id="IPR041495">
    <property type="entry name" value="Mub_B2"/>
</dbReference>
<keyword evidence="9" id="KW-1185">Reference proteome</keyword>
<dbReference type="RefSeq" id="WP_117117610.1">
    <property type="nucleotide sequence ID" value="NZ_BFBY01000001.1"/>
</dbReference>
<sequence>MKKLSRKNTLEREKSTGQVRQHFSFRKLNSGLLVSAAIGAFLIFDNNTAQAATVSEKGANDAASTAENQNSASQKLQQKEVALSANNSQRENSNAQNNKTKSENSTVTSNKQNQPVATNTVQNSGIDVAQSKKTEDNLETKEVKVSNLTSESTKEDKTLTNLKASLAQKSTSSLPTPTVPDDMYVSTSDGRAEMIINNNKVGNVEGKKDITLQLNTNGAGKYVITIPDGIYDITTDPLDPNYGTKTVSGNTYTYDITYDGLVQIPITIKTKSNYAGEPTPLADIGETQKKITWSVDGVEQTPLTFTQTIKPEWNPQSPVRTNPNPTNVKGVPVNTNVTYTFKVNETSGVNSDGYTSNIVNSAVNYGTTITIPVPDGFILDQDATRSLNGFTEQYKTTITQPNGKGTDIIIEVLKGAGKQYWNQGSIPGYQLVGRYDIPQPEKDLIVSADKPITIVQKLGDGADAQTMEATVPSFTDTIIGKETSIPLGDFSPTIAEAYGANNNILPVTKNDIVVNYFGFTNSTIFSYNDDMKIKVDFPDGLTVNKISTPHTSDNLPGTTSYAYTLTLTDGTRLSGTVAAGESVSVPEGGNIQSAVFTPNAVAIGAQTAALPANDLRSQDTNVNAFIAYGHANEKYQNGDAITNGAQLETTVSITSTATGDKTWIAKQSQQIVLPENLTSYLNTFAWQGQTNSGQQNSGYLAVYYGTSNANTLNIYEPIFYYVIPATTNVTSPLSLQVPNVNGDTTATPKVTSFLADDGRTVVKIDYTGTKYYFNAGMNANTEVALNNNADATNGSSPWDIYVVSPTTKLLNTEYSDSTKNNFSTNSATNPFDTSWVQGNVNDLYHLGGGTWTIQQIAGITTAPMIKGNQNPDYTNQGSSNDKGSPKMDISVSIPNGLTSSVSNGNAYISVPQTSLGSGFDFELSGPATFDKYPGDVQVPYTITYSDESFDLYSGSEPNADAFETEDQVTDWSKIKTIKVSIPNLAPNSVLGRIIIPGTDPTIAEDAQKNGYVQTSLYIPNFATYTNKATKLPSISINGTANITSRYSYVDQDGTTKTIDIPDLTYNLNDNQATMPTEAQVLANLTAADKALIPDGYVVGSVQLIGPTEKSWQTDAPMGTPEFGQQVKYYYNNAIVQYNLVKRYSTETSTKDVTRTINYVDQTTNTAMPTDLVKDQTQSVTLTQVAVKNDAGEIIGYNISGTWTNGVYTPSTAANGQIKVDVTDAANSWMNGSNAKWAAVTNPNLTVDGYNGPFDSDGTAYPTVSEVAVNGTNTDSNITVYYTENTIEVPPTDPKNPSDPITGTNKDYPNGVSEDDLNKTITRTINVIDASGQSVSQEVQTVKYTRTATVNVVTGKVVKYTDWKAENSDWAAYAPTLKTGEGIQAILDANGQAYSNVTKDGDTLTGVGSYTVPTTDTKDNDETVNIYLNKVITLNGTRTITYKTYDHNNQLTDTTVDDAQKVTLTGSQTFDPATNKVIYSFDQTSATYPSLKVPVKTGYFASTSDIAAKTVSINNSDPIHSNLDDSVTVNYYPMGELIQVDQDGNQIEGTTPVIYPNDPNDATKVGEVTVPAAPEGWVIVDPEKGYPFTPTDPGHDTKIYYEKLDKVSENEKQVTRTITYIDKDTGKAIPTSVVVPTTQKATQYQFEVRDADGKLLGYNTQGTWDENGNYIPSTQRNGQYKVDTTDPAESWIVKPGTNFPELTNPDLKEYGYSGPFEADGTTAYPTVNKVEVTGKTTNSEVKVYYTEDIVTVPPTEPHQPGEPITGTKKDYPDGVKDSDLNKTITRTIKIVDADGNPVGDPIVQKVTYNRTAKVNVVTGHVDYEDWTSDKKNWDSYAPTLQTGEGIQTVTDSNGQPYSNLTKNGNVITGVGARDITYSATDKDDQTVIIYLNKAVSFTGTRTITYSFYDKDGQKTSTEDGEPQTVTVSGSQTFDPATNKVVYTFENPSVTYPAVNAPVKTGYYASTSAINDDTVSINQTNPQNSDLDAQANVNYYPMGEVIQVDGDGNQIPGTTPVTYPNNPTDPTKAGEVTVPKAPEGWVIVTPSDSNPFTPTDPGKDTKVVYEKLNEVTENTKEVTRTINYIDKTTGQPMPTNFAPTVEQKLTLTQYIVKDASGKVLGYNTTGTWEDGKYTPSTEDNGQIKVDTTDENQSWMNNTNAKWAAVTNPNLAIAGYSGPFEENGTTPYPTIAQETITGTTQNSTLTVYYTEDTVTVPPTEPHQPGEPIGNTHKQYPQGVEENDLNKIITRTINIYDANGNVVGDPVLQTVKYTRTATINVVTGDVKYSEWTAENDKANWDEYAPTLQTGEGIQTITDADGQNYDNVTKEGNKITGIGAQDISNTATAKDNDETVNIYLNKEVTFTGTRTITYVTYEKDGQTSSTETKQNVTVSGIQSYDPTTDKVVYTFEDPSATYSKVDTPVKDGYYASASQVGEETKTISQTNPQDGDLNAQASVDYYPMGEVVQVDGDGNRIPGTTPVPYPNDPSDPTKAGKVTVPPAPEGWVIVTPSDGDPFIPTNPGENKKIVYEKLDQVTENTKEVTRTINYVDKTTGQPMPTNLVSPVEQSVTLKQYIVKDASGKVLGYNTSGTWTNGKYTPSKEADGQIKVDTTDEAKSWMNGSNKNFDKITNPNLTVDGYSGPFDNEDKDYPTVDEMTVDGETPDKTTITVYYTENSVTVPPDKPIVPGGDGKIPNIPGTKIPYPNGVSDSDLNKTITRTINVYDADGKLVGTSVVQEVKYSRLATVNVVTGDVKYSDWTAEKDKSNWDEYTPTLQTGESIQSILENGQAYDHVTKDGNKLTGVAEFNVPAPDKSTGDTIKNETVNIYLNKEVTFTGTRTITYITHEKDGQTSSTETKQNVTVSGIQSYDPASGKVVYTFENPSATYGVEKVPVKTGYYASVSQLGEETKTISETNPQDSDLNATAIVDYYPMGNVIQVDGDGNPIPGTTPVPYPNDPNDPTKAGKVNVPPTPKGWKIVTSVDGGSIIPTKPGEDTPIKYEPIIDETTESKEVTRKIVVTTPDGKTKTITQTAKVTRTVTTNEVTGDTKYGEWSKADFPDFVPDKIDGYTILIDGKEGESVTAIPVIFKDGMPEDGVTVYVTYREIPVTPPIKPTEPSKPEKPTIPTEPNKPERPTKPGEPNKPSRPTKPGKPNVEKPSKDHNFTTGPRGEDLTPGPKGRDNLSQADNGKDYISQPKAISSNSKQELPQTGSKDNSALATVLGLGSMLSALITSSWTSKKRRKKMKNNH</sequence>
<gene>
    <name evidence="8" type="ORF">LrDSM24759_02150</name>
</gene>
<feature type="region of interest" description="Disordered" evidence="5">
    <location>
        <begin position="1286"/>
        <end position="1314"/>
    </location>
</feature>
<dbReference type="EMBL" id="BFBY01000001">
    <property type="protein sequence ID" value="GBG04301.1"/>
    <property type="molecule type" value="Genomic_DNA"/>
</dbReference>
<feature type="compositionally biased region" description="Basic and acidic residues" evidence="5">
    <location>
        <begin position="130"/>
        <end position="144"/>
    </location>
</feature>
<dbReference type="Proteomes" id="UP000257317">
    <property type="component" value="Unassembled WGS sequence"/>
</dbReference>
<feature type="region of interest" description="Disordered" evidence="5">
    <location>
        <begin position="2465"/>
        <end position="2492"/>
    </location>
</feature>
<feature type="domain" description="Gram-positive cocci surface proteins LPxTG" evidence="7">
    <location>
        <begin position="3203"/>
        <end position="3245"/>
    </location>
</feature>
<feature type="compositionally biased region" description="Polar residues" evidence="5">
    <location>
        <begin position="867"/>
        <end position="882"/>
    </location>
</feature>
<keyword evidence="3" id="KW-0732">Signal</keyword>
<feature type="region of interest" description="Disordered" evidence="5">
    <location>
        <begin position="311"/>
        <end position="331"/>
    </location>
</feature>
<evidence type="ECO:0000256" key="3">
    <source>
        <dbReference type="ARBA" id="ARBA00022729"/>
    </source>
</evidence>
<dbReference type="Gene3D" id="2.60.40.4300">
    <property type="match status" value="13"/>
</dbReference>